<proteinExistence type="predicted"/>
<dbReference type="EMBL" id="BSYO01000008">
    <property type="protein sequence ID" value="GMH08909.1"/>
    <property type="molecule type" value="Genomic_DNA"/>
</dbReference>
<sequence>MIRFFPWSRRPPSPFTSIFRVEGKYQFLVINCLNLLRFSDGSQSLWPFSYNSQRRPWQSNSLVNSFLLLALF</sequence>
<reference evidence="1" key="1">
    <citation type="submission" date="2023-05" db="EMBL/GenBank/DDBJ databases">
        <title>Nepenthes gracilis genome sequencing.</title>
        <authorList>
            <person name="Fukushima K."/>
        </authorList>
    </citation>
    <scope>NUCLEOTIDE SEQUENCE</scope>
    <source>
        <strain evidence="1">SING2019-196</strain>
    </source>
</reference>
<keyword evidence="2" id="KW-1185">Reference proteome</keyword>
<comment type="caution">
    <text evidence="1">The sequence shown here is derived from an EMBL/GenBank/DDBJ whole genome shotgun (WGS) entry which is preliminary data.</text>
</comment>
<gene>
    <name evidence="1" type="ORF">Nepgr_010749</name>
</gene>
<name>A0AAD3XLM1_NEPGR</name>
<dbReference type="AlphaFoldDB" id="A0AAD3XLM1"/>
<evidence type="ECO:0000313" key="2">
    <source>
        <dbReference type="Proteomes" id="UP001279734"/>
    </source>
</evidence>
<accession>A0AAD3XLM1</accession>
<evidence type="ECO:0000313" key="1">
    <source>
        <dbReference type="EMBL" id="GMH08909.1"/>
    </source>
</evidence>
<protein>
    <submittedName>
        <fullName evidence="1">Uncharacterized protein</fullName>
    </submittedName>
</protein>
<organism evidence="1 2">
    <name type="scientific">Nepenthes gracilis</name>
    <name type="common">Slender pitcher plant</name>
    <dbReference type="NCBI Taxonomy" id="150966"/>
    <lineage>
        <taxon>Eukaryota</taxon>
        <taxon>Viridiplantae</taxon>
        <taxon>Streptophyta</taxon>
        <taxon>Embryophyta</taxon>
        <taxon>Tracheophyta</taxon>
        <taxon>Spermatophyta</taxon>
        <taxon>Magnoliopsida</taxon>
        <taxon>eudicotyledons</taxon>
        <taxon>Gunneridae</taxon>
        <taxon>Pentapetalae</taxon>
        <taxon>Caryophyllales</taxon>
        <taxon>Nepenthaceae</taxon>
        <taxon>Nepenthes</taxon>
    </lineage>
</organism>
<dbReference type="Proteomes" id="UP001279734">
    <property type="component" value="Unassembled WGS sequence"/>
</dbReference>